<evidence type="ECO:0000256" key="2">
    <source>
        <dbReference type="ARBA" id="ARBA00022679"/>
    </source>
</evidence>
<dbReference type="CDD" id="cd04301">
    <property type="entry name" value="NAT_SF"/>
    <property type="match status" value="1"/>
</dbReference>
<dbReference type="PROSITE" id="PS51186">
    <property type="entry name" value="GNAT"/>
    <property type="match status" value="1"/>
</dbReference>
<keyword evidence="3 6" id="KW-0012">Acyltransferase</keyword>
<organism evidence="6 7">
    <name type="scientific">Luteolibacter rhizosphaerae</name>
    <dbReference type="NCBI Taxonomy" id="2989719"/>
    <lineage>
        <taxon>Bacteria</taxon>
        <taxon>Pseudomonadati</taxon>
        <taxon>Verrucomicrobiota</taxon>
        <taxon>Verrucomicrobiia</taxon>
        <taxon>Verrucomicrobiales</taxon>
        <taxon>Verrucomicrobiaceae</taxon>
        <taxon>Luteolibacter</taxon>
    </lineage>
</organism>
<dbReference type="Gene3D" id="3.40.1160.10">
    <property type="entry name" value="Acetylglutamate kinase-like"/>
    <property type="match status" value="1"/>
</dbReference>
<dbReference type="EC" id="2.3.1.-" evidence="6"/>
<dbReference type="InterPro" id="IPR010167">
    <property type="entry name" value="NH2A_AcTrfase"/>
</dbReference>
<dbReference type="SUPFAM" id="SSF53633">
    <property type="entry name" value="Carbamate kinase-like"/>
    <property type="match status" value="1"/>
</dbReference>
<feature type="region of interest" description="Disordered" evidence="4">
    <location>
        <begin position="341"/>
        <end position="363"/>
    </location>
</feature>
<keyword evidence="7" id="KW-1185">Reference proteome</keyword>
<dbReference type="InterPro" id="IPR000182">
    <property type="entry name" value="GNAT_dom"/>
</dbReference>
<evidence type="ECO:0000313" key="7">
    <source>
        <dbReference type="Proteomes" id="UP001165653"/>
    </source>
</evidence>
<accession>A0ABT3G2S9</accession>
<protein>
    <submittedName>
        <fullName evidence="6">GNAT family N-acetyltransferase</fullName>
        <ecNumber evidence="6">2.3.1.-</ecNumber>
    </submittedName>
</protein>
<name>A0ABT3G2S9_9BACT</name>
<evidence type="ECO:0000256" key="4">
    <source>
        <dbReference type="SAM" id="MobiDB-lite"/>
    </source>
</evidence>
<dbReference type="PANTHER" id="PTHR30602:SF12">
    <property type="entry name" value="AMINO-ACID ACETYLTRANSFERASE NAGS1, CHLOROPLASTIC-RELATED"/>
    <property type="match status" value="1"/>
</dbReference>
<evidence type="ECO:0000259" key="5">
    <source>
        <dbReference type="PROSITE" id="PS51186"/>
    </source>
</evidence>
<dbReference type="GO" id="GO:0016746">
    <property type="term" value="F:acyltransferase activity"/>
    <property type="evidence" value="ECO:0007669"/>
    <property type="project" value="UniProtKB-KW"/>
</dbReference>
<dbReference type="InterPro" id="IPR016181">
    <property type="entry name" value="Acyl_CoA_acyltransferase"/>
</dbReference>
<dbReference type="Gene3D" id="3.40.630.30">
    <property type="match status" value="1"/>
</dbReference>
<dbReference type="SUPFAM" id="SSF55729">
    <property type="entry name" value="Acyl-CoA N-acyltransferases (Nat)"/>
    <property type="match status" value="1"/>
</dbReference>
<evidence type="ECO:0000256" key="1">
    <source>
        <dbReference type="ARBA" id="ARBA00004730"/>
    </source>
</evidence>
<comment type="caution">
    <text evidence="6">The sequence shown here is derived from an EMBL/GenBank/DDBJ whole genome shotgun (WGS) entry which is preliminary data.</text>
</comment>
<dbReference type="Pfam" id="PF00583">
    <property type="entry name" value="Acetyltransf_1"/>
    <property type="match status" value="1"/>
</dbReference>
<dbReference type="PANTHER" id="PTHR30602">
    <property type="entry name" value="AMINO-ACID ACETYLTRANSFERASE"/>
    <property type="match status" value="1"/>
</dbReference>
<dbReference type="Proteomes" id="UP001165653">
    <property type="component" value="Unassembled WGS sequence"/>
</dbReference>
<dbReference type="EMBL" id="JAPDDR010000005">
    <property type="protein sequence ID" value="MCW1914153.1"/>
    <property type="molecule type" value="Genomic_DNA"/>
</dbReference>
<evidence type="ECO:0000313" key="6">
    <source>
        <dbReference type="EMBL" id="MCW1914153.1"/>
    </source>
</evidence>
<evidence type="ECO:0000256" key="3">
    <source>
        <dbReference type="ARBA" id="ARBA00023315"/>
    </source>
</evidence>
<keyword evidence="2 6" id="KW-0808">Transferase</keyword>
<dbReference type="PIRSF" id="PIRSF000423">
    <property type="entry name" value="ArgA"/>
    <property type="match status" value="1"/>
</dbReference>
<reference evidence="6" key="1">
    <citation type="submission" date="2022-10" db="EMBL/GenBank/DDBJ databases">
        <title>Luteolibacter sp. GHJ8, whole genome shotgun sequencing project.</title>
        <authorList>
            <person name="Zhao G."/>
            <person name="Shen L."/>
        </authorList>
    </citation>
    <scope>NUCLEOTIDE SEQUENCE</scope>
    <source>
        <strain evidence="6">GHJ8</strain>
    </source>
</reference>
<dbReference type="RefSeq" id="WP_264513659.1">
    <property type="nucleotide sequence ID" value="NZ_JAPDDR010000005.1"/>
</dbReference>
<comment type="pathway">
    <text evidence="1">Amino-acid biosynthesis; L-arginine biosynthesis.</text>
</comment>
<feature type="domain" description="N-acetyltransferase" evidence="5">
    <location>
        <begin position="211"/>
        <end position="360"/>
    </location>
</feature>
<proteinExistence type="predicted"/>
<gene>
    <name evidence="6" type="ORF">OJ996_11235</name>
</gene>
<feature type="compositionally biased region" description="Basic and acidic residues" evidence="4">
    <location>
        <begin position="343"/>
        <end position="363"/>
    </location>
</feature>
<sequence length="363" mass="39825">MADQGDVRAVLEYVPRFRGKIFVVLIEAGLLPEPAIAESLLDLAAMEDIGVKLILGVLGGDLKDLYDWTLECEIMSARLSKPLGEPGAIEEAKAILARGQTVVADASFQDPLDPKVVDFTLGIGAVKLIALLEEAILIDGEPVPAVRAAEADVLANSGTVTGAHLLTAAAEACRRGVPRVHVLNGRRQGVLVDELFSNEGVGTMVHADSYRQIRPLREEDIPELLGMIGRSVRRTKLLARTYEDIYENVGDYHVMTIDDNVVGCVALHEYPGEDTAEVACLYVKLNHEGRGYGVDLVHHAEEMARQRKIPRVFALTTRAADFFENRVHYTLRDPSVLPAGRRKQLEDSGRDSKVFEKRLQESA</sequence>
<dbReference type="InterPro" id="IPR036393">
    <property type="entry name" value="AceGlu_kinase-like_sf"/>
</dbReference>